<organism evidence="3 4">
    <name type="scientific">Weizmannia acidilactici</name>
    <dbReference type="NCBI Taxonomy" id="2607726"/>
    <lineage>
        <taxon>Bacteria</taxon>
        <taxon>Bacillati</taxon>
        <taxon>Bacillota</taxon>
        <taxon>Bacilli</taxon>
        <taxon>Bacillales</taxon>
        <taxon>Bacillaceae</taxon>
        <taxon>Heyndrickxia</taxon>
    </lineage>
</organism>
<accession>A0A5J4JM92</accession>
<keyword evidence="1" id="KW-1133">Transmembrane helix</keyword>
<evidence type="ECO:0000259" key="2">
    <source>
        <dbReference type="PROSITE" id="PS51782"/>
    </source>
</evidence>
<evidence type="ECO:0000313" key="4">
    <source>
        <dbReference type="Proteomes" id="UP000391919"/>
    </source>
</evidence>
<keyword evidence="4" id="KW-1185">Reference proteome</keyword>
<name>A0A5J4JM92_9BACI</name>
<protein>
    <recommendedName>
        <fullName evidence="2">LysM domain-containing protein</fullName>
    </recommendedName>
</protein>
<feature type="transmembrane region" description="Helical" evidence="1">
    <location>
        <begin position="12"/>
        <end position="29"/>
    </location>
</feature>
<evidence type="ECO:0000313" key="3">
    <source>
        <dbReference type="EMBL" id="GER71770.1"/>
    </source>
</evidence>
<dbReference type="AlphaFoldDB" id="A0A5J4JM92"/>
<dbReference type="SMART" id="SM00257">
    <property type="entry name" value="LysM"/>
    <property type="match status" value="1"/>
</dbReference>
<sequence length="106" mass="12092">MAVARLWKQYNYVMILIVVILILGFYMIASLQDRSSCREIVVGEGQTLWNIADRYAKAGSMNREEFIRWVEAHNDIDGNMIKAGEKIVIPVEKNGVPGNENEMAFK</sequence>
<dbReference type="PROSITE" id="PS51782">
    <property type="entry name" value="LYSM"/>
    <property type="match status" value="1"/>
</dbReference>
<dbReference type="EMBL" id="BKZQ01000067">
    <property type="protein sequence ID" value="GER71770.1"/>
    <property type="molecule type" value="Genomic_DNA"/>
</dbReference>
<dbReference type="InterPro" id="IPR018392">
    <property type="entry name" value="LysM"/>
</dbReference>
<keyword evidence="1" id="KW-0472">Membrane</keyword>
<feature type="domain" description="LysM" evidence="2">
    <location>
        <begin position="38"/>
        <end position="89"/>
    </location>
</feature>
<gene>
    <name evidence="3" type="ORF">BpJC7_30730</name>
</gene>
<dbReference type="Gene3D" id="3.10.350.10">
    <property type="entry name" value="LysM domain"/>
    <property type="match status" value="1"/>
</dbReference>
<evidence type="ECO:0000256" key="1">
    <source>
        <dbReference type="SAM" id="Phobius"/>
    </source>
</evidence>
<dbReference type="RefSeq" id="WP_253693677.1">
    <property type="nucleotide sequence ID" value="NZ_BKZP01000053.1"/>
</dbReference>
<proteinExistence type="predicted"/>
<dbReference type="Proteomes" id="UP000391919">
    <property type="component" value="Unassembled WGS sequence"/>
</dbReference>
<reference evidence="3 4" key="1">
    <citation type="submission" date="2019-09" db="EMBL/GenBank/DDBJ databases">
        <title>Draft genome sequence of Bacillus sp. JC-7.</title>
        <authorList>
            <person name="Tanaka N."/>
            <person name="Shiwa Y."/>
            <person name="Fujita N."/>
            <person name="Tanasupawat S."/>
        </authorList>
    </citation>
    <scope>NUCLEOTIDE SEQUENCE [LARGE SCALE GENOMIC DNA]</scope>
    <source>
        <strain evidence="3 4">JC-7</strain>
    </source>
</reference>
<keyword evidence="1" id="KW-0812">Transmembrane</keyword>
<dbReference type="InterPro" id="IPR036779">
    <property type="entry name" value="LysM_dom_sf"/>
</dbReference>
<dbReference type="Pfam" id="PF01476">
    <property type="entry name" value="LysM"/>
    <property type="match status" value="1"/>
</dbReference>
<comment type="caution">
    <text evidence="3">The sequence shown here is derived from an EMBL/GenBank/DDBJ whole genome shotgun (WGS) entry which is preliminary data.</text>
</comment>